<dbReference type="EMBL" id="FNHL01000002">
    <property type="protein sequence ID" value="SDM50971.1"/>
    <property type="molecule type" value="Genomic_DNA"/>
</dbReference>
<dbReference type="Proteomes" id="UP000199451">
    <property type="component" value="Unassembled WGS sequence"/>
</dbReference>
<dbReference type="Gene3D" id="3.30.1050.10">
    <property type="entry name" value="SCP2 sterol-binding domain"/>
    <property type="match status" value="1"/>
</dbReference>
<dbReference type="PANTHER" id="PTHR37817">
    <property type="entry name" value="N-ACETYLTRANSFERASE EIS"/>
    <property type="match status" value="1"/>
</dbReference>
<dbReference type="InterPro" id="IPR016181">
    <property type="entry name" value="Acyl_CoA_acyltransferase"/>
</dbReference>
<dbReference type="SUPFAM" id="SSF55729">
    <property type="entry name" value="Acyl-CoA N-acyltransferases (Nat)"/>
    <property type="match status" value="1"/>
</dbReference>
<name>A0A1G9TTU9_9EURY</name>
<dbReference type="InterPro" id="IPR025559">
    <property type="entry name" value="Eis_dom"/>
</dbReference>
<dbReference type="InterPro" id="IPR036527">
    <property type="entry name" value="SCP2_sterol-bd_dom_sf"/>
</dbReference>
<dbReference type="Pfam" id="PF13530">
    <property type="entry name" value="SCP2_2"/>
    <property type="match status" value="1"/>
</dbReference>
<dbReference type="InterPro" id="IPR000182">
    <property type="entry name" value="GNAT_dom"/>
</dbReference>
<dbReference type="STRING" id="660521.SAMN04487949_1904"/>
<keyword evidence="3" id="KW-1185">Reference proteome</keyword>
<proteinExistence type="predicted"/>
<dbReference type="SUPFAM" id="SSF55718">
    <property type="entry name" value="SCP-like"/>
    <property type="match status" value="1"/>
</dbReference>
<dbReference type="RefSeq" id="WP_089697042.1">
    <property type="nucleotide sequence ID" value="NZ_FNHL01000002.1"/>
</dbReference>
<sequence>MHYRPIPEAHDDRVNRLLTYAFRPEAGPDPDNEDHPRPDIYHRRGLYDVAPDTSDEDLAADDLRVMCAYYDFTARIRGDFHHVGGVSAVASPPESRRQGFIGDLLAHLHRELREEGIAFAVLWPFEYEFYQRFGYGMTNQSTETRLPPEELAAVVPAPAGSFRRLAADDWAAVDDVHREWATETLSLDRTEGWWRTRTFRGWRQDPYAYGWEDESGELRGYVFYTVDEDGDDKRMTVHELAGLDEAARGQLLRFCRDHDSQVDEVRLHGHRDEPTLLDSLPDPRAAEVRIKPGPMVRIVDLEAAVDALSLAPSDVAGTVALAVSDDQYAWNDGLFVLSVDGDGVTCRRHDGGGQEDADVTVGIGALSQLVVGSRSVADLERTGDVTIETDAARDSLAAVFPSERVFLREGF</sequence>
<dbReference type="OrthoDB" id="212302at2157"/>
<organism evidence="2 3">
    <name type="scientific">Halogranum gelatinilyticum</name>
    <dbReference type="NCBI Taxonomy" id="660521"/>
    <lineage>
        <taxon>Archaea</taxon>
        <taxon>Methanobacteriati</taxon>
        <taxon>Methanobacteriota</taxon>
        <taxon>Stenosarchaea group</taxon>
        <taxon>Halobacteria</taxon>
        <taxon>Halobacteriales</taxon>
        <taxon>Haloferacaceae</taxon>
    </lineage>
</organism>
<evidence type="ECO:0000313" key="2">
    <source>
        <dbReference type="EMBL" id="SDM50971.1"/>
    </source>
</evidence>
<dbReference type="PROSITE" id="PS51186">
    <property type="entry name" value="GNAT"/>
    <property type="match status" value="1"/>
</dbReference>
<dbReference type="AlphaFoldDB" id="A0A1G9TTU9"/>
<dbReference type="PANTHER" id="PTHR37817:SF1">
    <property type="entry name" value="N-ACETYLTRANSFERASE EIS"/>
    <property type="match status" value="1"/>
</dbReference>
<dbReference type="Gene3D" id="3.40.630.30">
    <property type="match status" value="2"/>
</dbReference>
<protein>
    <submittedName>
        <fullName evidence="2">Predicted acetyltransferase</fullName>
    </submittedName>
</protein>
<gene>
    <name evidence="2" type="ORF">SAMN04487949_1904</name>
</gene>
<dbReference type="GO" id="GO:0030649">
    <property type="term" value="P:aminoglycoside antibiotic catabolic process"/>
    <property type="evidence" value="ECO:0007669"/>
    <property type="project" value="TreeGrafter"/>
</dbReference>
<accession>A0A1G9TTU9</accession>
<evidence type="ECO:0000313" key="3">
    <source>
        <dbReference type="Proteomes" id="UP000199451"/>
    </source>
</evidence>
<reference evidence="3" key="1">
    <citation type="submission" date="2016-10" db="EMBL/GenBank/DDBJ databases">
        <authorList>
            <person name="Varghese N."/>
            <person name="Submissions S."/>
        </authorList>
    </citation>
    <scope>NUCLEOTIDE SEQUENCE [LARGE SCALE GENOMIC DNA]</scope>
    <source>
        <strain evidence="3">CGMCC 1.10119</strain>
    </source>
</reference>
<feature type="domain" description="N-acetyltransferase" evidence="1">
    <location>
        <begin position="1"/>
        <end position="158"/>
    </location>
</feature>
<dbReference type="GO" id="GO:0034069">
    <property type="term" value="F:aminoglycoside N-acetyltransferase activity"/>
    <property type="evidence" value="ECO:0007669"/>
    <property type="project" value="TreeGrafter"/>
</dbReference>
<evidence type="ECO:0000259" key="1">
    <source>
        <dbReference type="PROSITE" id="PS51186"/>
    </source>
</evidence>
<keyword evidence="2" id="KW-0808">Transferase</keyword>
<dbReference type="InterPro" id="IPR051554">
    <property type="entry name" value="Acetyltransferase_Eis"/>
</dbReference>
<dbReference type="Pfam" id="PF17668">
    <property type="entry name" value="Acetyltransf_17"/>
    <property type="match status" value="1"/>
</dbReference>
<dbReference type="InterPro" id="IPR041380">
    <property type="entry name" value="Acetyltransf_17"/>
</dbReference>
<dbReference type="Pfam" id="PF13527">
    <property type="entry name" value="Acetyltransf_9"/>
    <property type="match status" value="1"/>
</dbReference>